<dbReference type="Proteomes" id="UP001390339">
    <property type="component" value="Unassembled WGS sequence"/>
</dbReference>
<dbReference type="EMBL" id="JAPCWZ010000004">
    <property type="protein sequence ID" value="KAK8867940.1"/>
    <property type="molecule type" value="Genomic_DNA"/>
</dbReference>
<protein>
    <submittedName>
        <fullName evidence="1">Uncharacterized protein</fullName>
    </submittedName>
</protein>
<name>A0ABR2IT20_9PEZI</name>
<proteinExistence type="predicted"/>
<evidence type="ECO:0000313" key="1">
    <source>
        <dbReference type="EMBL" id="KAK8867940.1"/>
    </source>
</evidence>
<comment type="caution">
    <text evidence="1">The sequence shown here is derived from an EMBL/GenBank/DDBJ whole genome shotgun (WGS) entry which is preliminary data.</text>
</comment>
<reference evidence="1 2" key="1">
    <citation type="journal article" date="2024" name="IMA Fungus">
        <title>Apiospora arundinis, a panoply of carbohydrate-active enzymes and secondary metabolites.</title>
        <authorList>
            <person name="Sorensen T."/>
            <person name="Petersen C."/>
            <person name="Muurmann A.T."/>
            <person name="Christiansen J.V."/>
            <person name="Brundto M.L."/>
            <person name="Overgaard C.K."/>
            <person name="Boysen A.T."/>
            <person name="Wollenberg R.D."/>
            <person name="Larsen T.O."/>
            <person name="Sorensen J.L."/>
            <person name="Nielsen K.L."/>
            <person name="Sondergaard T.E."/>
        </authorList>
    </citation>
    <scope>NUCLEOTIDE SEQUENCE [LARGE SCALE GENOMIC DNA]</scope>
    <source>
        <strain evidence="1 2">AAU 773</strain>
    </source>
</reference>
<accession>A0ABR2IT20</accession>
<gene>
    <name evidence="1" type="ORF">PGQ11_006518</name>
</gene>
<organism evidence="1 2">
    <name type="scientific">Apiospora arundinis</name>
    <dbReference type="NCBI Taxonomy" id="335852"/>
    <lineage>
        <taxon>Eukaryota</taxon>
        <taxon>Fungi</taxon>
        <taxon>Dikarya</taxon>
        <taxon>Ascomycota</taxon>
        <taxon>Pezizomycotina</taxon>
        <taxon>Sordariomycetes</taxon>
        <taxon>Xylariomycetidae</taxon>
        <taxon>Amphisphaeriales</taxon>
        <taxon>Apiosporaceae</taxon>
        <taxon>Apiospora</taxon>
    </lineage>
</organism>
<keyword evidence="2" id="KW-1185">Reference proteome</keyword>
<sequence>MLTADAAATNQCRKSFRPAARSINRFWPITEGWPPKV</sequence>
<evidence type="ECO:0000313" key="2">
    <source>
        <dbReference type="Proteomes" id="UP001390339"/>
    </source>
</evidence>